<feature type="transmembrane region" description="Helical" evidence="6">
    <location>
        <begin position="29"/>
        <end position="49"/>
    </location>
</feature>
<accession>A0AA44F2H9</accession>
<comment type="caution">
    <text evidence="7">The sequence shown here is derived from an EMBL/GenBank/DDBJ whole genome shotgun (WGS) entry which is preliminary data.</text>
</comment>
<keyword evidence="5 6" id="KW-0472">Membrane</keyword>
<evidence type="ECO:0000256" key="1">
    <source>
        <dbReference type="ARBA" id="ARBA00004651"/>
    </source>
</evidence>
<dbReference type="AlphaFoldDB" id="A0AA44F2H9"/>
<keyword evidence="2" id="KW-1003">Cell membrane</keyword>
<feature type="transmembrane region" description="Helical" evidence="6">
    <location>
        <begin position="61"/>
        <end position="79"/>
    </location>
</feature>
<dbReference type="GO" id="GO:0005886">
    <property type="term" value="C:plasma membrane"/>
    <property type="evidence" value="ECO:0007669"/>
    <property type="project" value="UniProtKB-SubCell"/>
</dbReference>
<dbReference type="Proteomes" id="UP000702952">
    <property type="component" value="Unassembled WGS sequence"/>
</dbReference>
<dbReference type="InterPro" id="IPR005538">
    <property type="entry name" value="LrgA/CidA"/>
</dbReference>
<evidence type="ECO:0000256" key="2">
    <source>
        <dbReference type="ARBA" id="ARBA00022475"/>
    </source>
</evidence>
<name>A0AA44F2H9_AGRTU</name>
<feature type="transmembrane region" description="Helical" evidence="6">
    <location>
        <begin position="91"/>
        <end position="111"/>
    </location>
</feature>
<dbReference type="RefSeq" id="WP_065659097.1">
    <property type="nucleotide sequence ID" value="NZ_CP123840.1"/>
</dbReference>
<comment type="subcellular location">
    <subcellularLocation>
        <location evidence="1">Cell membrane</location>
        <topology evidence="1">Multi-pass membrane protein</topology>
    </subcellularLocation>
</comment>
<keyword evidence="4 6" id="KW-1133">Transmembrane helix</keyword>
<dbReference type="PANTHER" id="PTHR33931:SF2">
    <property type="entry name" value="HOLIN-LIKE PROTEIN CIDA"/>
    <property type="match status" value="1"/>
</dbReference>
<dbReference type="Pfam" id="PF03788">
    <property type="entry name" value="LrgA"/>
    <property type="match status" value="1"/>
</dbReference>
<sequence length="123" mass="13111">MVVGITILLIFQLAGEAVAYYLHGIVPGPVIGMTLIFAGLGVTRERFWVTLSESAVLTSRALLASFGVLFVPAGVGIVQHFDLIAERGLSLFATIFVSTAATLIVTVWSYLATKRLVGRTSNV</sequence>
<evidence type="ECO:0000256" key="5">
    <source>
        <dbReference type="ARBA" id="ARBA00023136"/>
    </source>
</evidence>
<evidence type="ECO:0000313" key="7">
    <source>
        <dbReference type="EMBL" id="NTC27870.1"/>
    </source>
</evidence>
<evidence type="ECO:0000256" key="6">
    <source>
        <dbReference type="SAM" id="Phobius"/>
    </source>
</evidence>
<evidence type="ECO:0000256" key="3">
    <source>
        <dbReference type="ARBA" id="ARBA00022692"/>
    </source>
</evidence>
<gene>
    <name evidence="7" type="ORF">G6M46_06805</name>
</gene>
<keyword evidence="3 6" id="KW-0812">Transmembrane</keyword>
<organism evidence="7 8">
    <name type="scientific">Agrobacterium tumefaciens</name>
    <dbReference type="NCBI Taxonomy" id="358"/>
    <lineage>
        <taxon>Bacteria</taxon>
        <taxon>Pseudomonadati</taxon>
        <taxon>Pseudomonadota</taxon>
        <taxon>Alphaproteobacteria</taxon>
        <taxon>Hyphomicrobiales</taxon>
        <taxon>Rhizobiaceae</taxon>
        <taxon>Rhizobium/Agrobacterium group</taxon>
        <taxon>Agrobacterium</taxon>
        <taxon>Agrobacterium tumefaciens complex</taxon>
    </lineage>
</organism>
<proteinExistence type="predicted"/>
<dbReference type="EMBL" id="JAAMAY010000007">
    <property type="protein sequence ID" value="NTC27870.1"/>
    <property type="molecule type" value="Genomic_DNA"/>
</dbReference>
<evidence type="ECO:0000313" key="8">
    <source>
        <dbReference type="Proteomes" id="UP000702952"/>
    </source>
</evidence>
<reference evidence="7" key="1">
    <citation type="journal article" date="2020" name="Science">
        <title>Unexpected conservation and global transmission of agrobacterial virulence plasmids.</title>
        <authorList>
            <person name="Weisberg A.J."/>
            <person name="Davis E.W. 2nd"/>
            <person name="Tabima J."/>
            <person name="Belcher M.S."/>
            <person name="Miller M."/>
            <person name="Kuo C.H."/>
            <person name="Loper J.E."/>
            <person name="Grunwald N.J."/>
            <person name="Putnam M.L."/>
            <person name="Chang J.H."/>
        </authorList>
    </citation>
    <scope>NUCLEOTIDE SEQUENCE</scope>
    <source>
        <strain evidence="7">17-1853-1a</strain>
    </source>
</reference>
<protein>
    <submittedName>
        <fullName evidence="7">CidA/LrgA family protein</fullName>
    </submittedName>
</protein>
<dbReference type="PANTHER" id="PTHR33931">
    <property type="entry name" value="HOLIN-LIKE PROTEIN CIDA-RELATED"/>
    <property type="match status" value="1"/>
</dbReference>
<evidence type="ECO:0000256" key="4">
    <source>
        <dbReference type="ARBA" id="ARBA00022989"/>
    </source>
</evidence>